<dbReference type="Pfam" id="PF08501">
    <property type="entry name" value="Shikimate_dh_N"/>
    <property type="match status" value="1"/>
</dbReference>
<comment type="pathway">
    <text evidence="1">Metabolic intermediate biosynthesis; chorismate biosynthesis; chorismate from D-erythrose 4-phosphate and phosphoenolpyruvate: step 4/7.</text>
</comment>
<dbReference type="Gene3D" id="3.40.50.720">
    <property type="entry name" value="NAD(P)-binding Rossmann-like Domain"/>
    <property type="match status" value="1"/>
</dbReference>
<keyword evidence="2" id="KW-0057">Aromatic amino acid biosynthesis</keyword>
<protein>
    <submittedName>
        <fullName evidence="5">Quinate/shikimate dehydrogenase</fullName>
        <ecNumber evidence="5">1.1.1.-</ecNumber>
        <ecNumber evidence="5">1.1.1.24</ecNumber>
    </submittedName>
</protein>
<dbReference type="OrthoDB" id="9776868at2"/>
<dbReference type="PANTHER" id="PTHR21089">
    <property type="entry name" value="SHIKIMATE DEHYDROGENASE"/>
    <property type="match status" value="1"/>
</dbReference>
<gene>
    <name evidence="5" type="ordered locus">MLP_29170</name>
</gene>
<dbReference type="GO" id="GO:0009073">
    <property type="term" value="P:aromatic amino acid family biosynthetic process"/>
    <property type="evidence" value="ECO:0007669"/>
    <property type="project" value="UniProtKB-KW"/>
</dbReference>
<evidence type="ECO:0000256" key="2">
    <source>
        <dbReference type="ARBA" id="ARBA00023141"/>
    </source>
</evidence>
<dbReference type="CDD" id="cd01065">
    <property type="entry name" value="NAD_bind_Shikimate_DH"/>
    <property type="match status" value="1"/>
</dbReference>
<dbReference type="InterPro" id="IPR036291">
    <property type="entry name" value="NAD(P)-bd_dom_sf"/>
</dbReference>
<dbReference type="eggNOG" id="COG0169">
    <property type="taxonomic scope" value="Bacteria"/>
</dbReference>
<proteinExistence type="predicted"/>
<dbReference type="EC" id="1.1.1.-" evidence="5"/>
<dbReference type="GO" id="GO:0030266">
    <property type="term" value="F:quinate 3-dehydrogenase (NAD+) activity"/>
    <property type="evidence" value="ECO:0007669"/>
    <property type="project" value="UniProtKB-EC"/>
</dbReference>
<dbReference type="InterPro" id="IPR046346">
    <property type="entry name" value="Aminoacid_DH-like_N_sf"/>
</dbReference>
<dbReference type="SUPFAM" id="SSF53223">
    <property type="entry name" value="Aminoacid dehydrogenase-like, N-terminal domain"/>
    <property type="match status" value="1"/>
</dbReference>
<dbReference type="GO" id="GO:0004764">
    <property type="term" value="F:shikimate 3-dehydrogenase (NADP+) activity"/>
    <property type="evidence" value="ECO:0007669"/>
    <property type="project" value="InterPro"/>
</dbReference>
<evidence type="ECO:0000313" key="6">
    <source>
        <dbReference type="Proteomes" id="UP000007947"/>
    </source>
</evidence>
<dbReference type="EC" id="1.1.1.24" evidence="5"/>
<dbReference type="GO" id="GO:0050661">
    <property type="term" value="F:NADP binding"/>
    <property type="evidence" value="ECO:0007669"/>
    <property type="project" value="TreeGrafter"/>
</dbReference>
<feature type="domain" description="SDH C-terminal" evidence="4">
    <location>
        <begin position="255"/>
        <end position="285"/>
    </location>
</feature>
<dbReference type="EMBL" id="AP012204">
    <property type="protein sequence ID" value="BAK35931.1"/>
    <property type="molecule type" value="Genomic_DNA"/>
</dbReference>
<reference evidence="5 6" key="1">
    <citation type="submission" date="2011-05" db="EMBL/GenBank/DDBJ databases">
        <title>Whole genome sequence of Microlunatus phosphovorus NM-1.</title>
        <authorList>
            <person name="Hosoyama A."/>
            <person name="Sasaki K."/>
            <person name="Harada T."/>
            <person name="Igarashi R."/>
            <person name="Kawakoshi A."/>
            <person name="Sasagawa M."/>
            <person name="Fukada J."/>
            <person name="Nakamura S."/>
            <person name="Katano Y."/>
            <person name="Hanada S."/>
            <person name="Kamagata Y."/>
            <person name="Nakamura N."/>
            <person name="Yamazaki S."/>
            <person name="Fujita N."/>
        </authorList>
    </citation>
    <scope>NUCLEOTIDE SEQUENCE [LARGE SCALE GENOMIC DNA]</scope>
    <source>
        <strain evidence="6">ATCC 700054 / DSM 10555 / JCM 9379 / NBRC 101784 / NCIMB 13414 / VKM Ac-1990 / NM-1</strain>
    </source>
</reference>
<sequence>MSRWAVGRPISHRLFLLGQGIKASRTPGLHEAEGAAQGLWVSYDILDALDWGITAADLPSVLAWAMQSGFSGFNVTHPFKQSIIPHLDGLSDRATALGAVNTVVLRDGRAVGHNTDWCGYQAPFLDALPEAGKRPIVQLGAGGAGAAVAYATLDLGAPKLTIFDLEVDRAVELVVRMANLFGADRVEVGHDLAAALSSAEGVINATPIGMATHPGCPVPDQLLRPDLWVSEIVYFPLATELLVRARKAGCRTVDGAGMAAEQAYRAFELFTGVTPDRARMHARVREVIS</sequence>
<evidence type="ECO:0000259" key="3">
    <source>
        <dbReference type="Pfam" id="PF08501"/>
    </source>
</evidence>
<dbReference type="InterPro" id="IPR022893">
    <property type="entry name" value="Shikimate_DH_fam"/>
</dbReference>
<dbReference type="InterPro" id="IPR013708">
    <property type="entry name" value="Shikimate_DH-bd_N"/>
</dbReference>
<dbReference type="AlphaFoldDB" id="F5XJN1"/>
<evidence type="ECO:0000256" key="1">
    <source>
        <dbReference type="ARBA" id="ARBA00004871"/>
    </source>
</evidence>
<dbReference type="NCBIfam" id="NF009201">
    <property type="entry name" value="PRK12549.1"/>
    <property type="match status" value="1"/>
</dbReference>
<evidence type="ECO:0000313" key="5">
    <source>
        <dbReference type="EMBL" id="BAK35931.1"/>
    </source>
</evidence>
<dbReference type="KEGG" id="mph:MLP_29170"/>
<dbReference type="HOGENOM" id="CLU_044063_4_3_11"/>
<evidence type="ECO:0000259" key="4">
    <source>
        <dbReference type="Pfam" id="PF18317"/>
    </source>
</evidence>
<dbReference type="SUPFAM" id="SSF51735">
    <property type="entry name" value="NAD(P)-binding Rossmann-fold domains"/>
    <property type="match status" value="1"/>
</dbReference>
<dbReference type="Gene3D" id="3.40.50.10860">
    <property type="entry name" value="Leucine Dehydrogenase, chain A, domain 1"/>
    <property type="match status" value="1"/>
</dbReference>
<keyword evidence="6" id="KW-1185">Reference proteome</keyword>
<dbReference type="GO" id="GO:0009423">
    <property type="term" value="P:chorismate biosynthetic process"/>
    <property type="evidence" value="ECO:0007669"/>
    <property type="project" value="TreeGrafter"/>
</dbReference>
<dbReference type="PANTHER" id="PTHR21089:SF1">
    <property type="entry name" value="BIFUNCTIONAL 3-DEHYDROQUINATE DEHYDRATASE_SHIKIMATE DEHYDROGENASE, CHLOROPLASTIC"/>
    <property type="match status" value="1"/>
</dbReference>
<dbReference type="GO" id="GO:0019632">
    <property type="term" value="P:shikimate metabolic process"/>
    <property type="evidence" value="ECO:0007669"/>
    <property type="project" value="TreeGrafter"/>
</dbReference>
<organism evidence="5 6">
    <name type="scientific">Microlunatus phosphovorus (strain ATCC 700054 / DSM 10555 / JCM 9379 / NBRC 101784 / NCIMB 13414 / VKM Ac-1990 / NM-1)</name>
    <dbReference type="NCBI Taxonomy" id="1032480"/>
    <lineage>
        <taxon>Bacteria</taxon>
        <taxon>Bacillati</taxon>
        <taxon>Actinomycetota</taxon>
        <taxon>Actinomycetes</taxon>
        <taxon>Propionibacteriales</taxon>
        <taxon>Propionibacteriaceae</taxon>
        <taxon>Microlunatus</taxon>
    </lineage>
</organism>
<keyword evidence="2" id="KW-0028">Amino-acid biosynthesis</keyword>
<accession>F5XJN1</accession>
<name>F5XJN1_MICPN</name>
<keyword evidence="5" id="KW-0560">Oxidoreductase</keyword>
<dbReference type="STRING" id="1032480.MLP_29170"/>
<dbReference type="InterPro" id="IPR041121">
    <property type="entry name" value="SDH_C"/>
</dbReference>
<dbReference type="GO" id="GO:0005829">
    <property type="term" value="C:cytosol"/>
    <property type="evidence" value="ECO:0007669"/>
    <property type="project" value="TreeGrafter"/>
</dbReference>
<dbReference type="Proteomes" id="UP000007947">
    <property type="component" value="Chromosome"/>
</dbReference>
<feature type="domain" description="Shikimate dehydrogenase substrate binding N-terminal" evidence="3">
    <location>
        <begin position="16"/>
        <end position="103"/>
    </location>
</feature>
<dbReference type="Pfam" id="PF18317">
    <property type="entry name" value="SDH_C"/>
    <property type="match status" value="1"/>
</dbReference>